<accession>A0A292PZH8</accession>
<gene>
    <name evidence="2" type="ORF">GSTUAT00003378001</name>
</gene>
<evidence type="ECO:0000313" key="2">
    <source>
        <dbReference type="EMBL" id="CUS12544.1"/>
    </source>
</evidence>
<feature type="non-terminal residue" evidence="2">
    <location>
        <position position="1"/>
    </location>
</feature>
<evidence type="ECO:0000256" key="1">
    <source>
        <dbReference type="SAM" id="Phobius"/>
    </source>
</evidence>
<keyword evidence="3" id="KW-1185">Reference proteome</keyword>
<dbReference type="EMBL" id="LN890989">
    <property type="protein sequence ID" value="CUS12544.1"/>
    <property type="molecule type" value="Genomic_DNA"/>
</dbReference>
<keyword evidence="1" id="KW-0472">Membrane</keyword>
<evidence type="ECO:0000313" key="3">
    <source>
        <dbReference type="Proteomes" id="UP001412239"/>
    </source>
</evidence>
<name>A0A292PZH8_9PEZI</name>
<proteinExistence type="predicted"/>
<sequence>RKEEEKGYHGSNRKRGLNRRNHTIRCSSYRTLSMFLLIPLPHSASFVVPKRSSCPPTIQNTNTTSTITRTRQKLSHCGSNFCDAGTVGFSSAASSPCLLLTTSDVGFGSDFCFSGCIFGGGVSDTRGDGRIGSIGSIEAGAPDTGIRTSRGLGGSGDWNGDWNSDWRRHGIMDKRWASGTGRRWVCMTSRPCRGEEFKGAHRRRCWRGDERTPLAPPRQVRKVVSSRGEEIVSSNVFLVPAFAEFPGFEFAVPFLYFFFAPGLLVPILILILVLTLL</sequence>
<keyword evidence="1" id="KW-0812">Transmembrane</keyword>
<feature type="transmembrane region" description="Helical" evidence="1">
    <location>
        <begin position="254"/>
        <end position="276"/>
    </location>
</feature>
<feature type="non-terminal residue" evidence="2">
    <location>
        <position position="277"/>
    </location>
</feature>
<reference evidence="2" key="1">
    <citation type="submission" date="2015-10" db="EMBL/GenBank/DDBJ databases">
        <authorList>
            <person name="Regsiter A."/>
            <person name="william w."/>
        </authorList>
    </citation>
    <scope>NUCLEOTIDE SEQUENCE</scope>
    <source>
        <strain evidence="2">Montdore</strain>
    </source>
</reference>
<dbReference type="AlphaFoldDB" id="A0A292PZH8"/>
<keyword evidence="1" id="KW-1133">Transmembrane helix</keyword>
<organism evidence="2 3">
    <name type="scientific">Tuber aestivum</name>
    <name type="common">summer truffle</name>
    <dbReference type="NCBI Taxonomy" id="59557"/>
    <lineage>
        <taxon>Eukaryota</taxon>
        <taxon>Fungi</taxon>
        <taxon>Dikarya</taxon>
        <taxon>Ascomycota</taxon>
        <taxon>Pezizomycotina</taxon>
        <taxon>Pezizomycetes</taxon>
        <taxon>Pezizales</taxon>
        <taxon>Tuberaceae</taxon>
        <taxon>Tuber</taxon>
    </lineage>
</organism>
<protein>
    <submittedName>
        <fullName evidence="2">Uncharacterized protein</fullName>
    </submittedName>
</protein>
<dbReference type="Proteomes" id="UP001412239">
    <property type="component" value="Unassembled WGS sequence"/>
</dbReference>